<reference evidence="3" key="1">
    <citation type="submission" date="2013-07" db="EMBL/GenBank/DDBJ databases">
        <title>Midgut Transcriptome Profiling of Anoplphora glabripennis, a Lignocellulose Degrading, Wood-Boring Cerambycid.</title>
        <authorList>
            <person name="Scully E.D."/>
            <person name="Hoover K."/>
            <person name="Carlson J.E."/>
            <person name="Tien M."/>
            <person name="Geib S.M."/>
        </authorList>
    </citation>
    <scope>NUCLEOTIDE SEQUENCE</scope>
</reference>
<dbReference type="Pfam" id="PF26634">
    <property type="entry name" value="DUF8207"/>
    <property type="match status" value="1"/>
</dbReference>
<sequence>MTMNQELAKELVKIRKSVREKYRNLKSDIAQSQAQLEKSYKPITEPLQKLLSNIKTDVAIKQEPTNVKFETPTSTPKKLDAFNYPQLPMSMPSFLEDTFQYVPTESVTEDQNSSDLINQELEKSRAFLQDLSNTKVFQEYLEAYNPLPRQYIDLSVRGDEKEIDRQYGIKHDVETEKFKIGGADLDIIGKDIKVGGVTYSGTPGLYELLFKKQPIGYKQSDLDNYMDILNRSNAYRRNLKPEEQIQGTQTEKYRTIIRPYLIKKGILKSITHPQPFSKPPPPNKPLRRTQSLKSYTKGGLLDLSNNKIDYVYFDDPNEIINRMRLLIASQMAGNNSHNNELIAIIDELREAKIIK</sequence>
<dbReference type="AlphaFoldDB" id="V5I857"/>
<proteinExistence type="predicted"/>
<feature type="domain" description="DUF8207" evidence="2">
    <location>
        <begin position="162"/>
        <end position="260"/>
    </location>
</feature>
<protein>
    <recommendedName>
        <fullName evidence="2">DUF8207 domain-containing protein</fullName>
    </recommendedName>
</protein>
<evidence type="ECO:0000313" key="3">
    <source>
        <dbReference type="EMBL" id="JAB63201.1"/>
    </source>
</evidence>
<dbReference type="PANTHER" id="PTHR35374">
    <property type="entry name" value="CYCLIN-DEPENDENT KINASE 11A-LIKE"/>
    <property type="match status" value="1"/>
</dbReference>
<evidence type="ECO:0000259" key="2">
    <source>
        <dbReference type="Pfam" id="PF26634"/>
    </source>
</evidence>
<accession>V5I857</accession>
<evidence type="ECO:0000256" key="1">
    <source>
        <dbReference type="SAM" id="Coils"/>
    </source>
</evidence>
<dbReference type="EMBL" id="GALX01005265">
    <property type="protein sequence ID" value="JAB63201.1"/>
    <property type="molecule type" value="Transcribed_RNA"/>
</dbReference>
<keyword evidence="1" id="KW-0175">Coiled coil</keyword>
<dbReference type="PANTHER" id="PTHR35374:SF1">
    <property type="entry name" value="PROTEIN KINASE DOMAIN-CONTAINING PROTEIN"/>
    <property type="match status" value="1"/>
</dbReference>
<feature type="coiled-coil region" evidence="1">
    <location>
        <begin position="8"/>
        <end position="35"/>
    </location>
</feature>
<organism evidence="3">
    <name type="scientific">Anoplophora glabripennis</name>
    <name type="common">Asian longhorn beetle</name>
    <name type="synonym">Anoplophora nobilis</name>
    <dbReference type="NCBI Taxonomy" id="217634"/>
    <lineage>
        <taxon>Eukaryota</taxon>
        <taxon>Metazoa</taxon>
        <taxon>Ecdysozoa</taxon>
        <taxon>Arthropoda</taxon>
        <taxon>Hexapoda</taxon>
        <taxon>Insecta</taxon>
        <taxon>Pterygota</taxon>
        <taxon>Neoptera</taxon>
        <taxon>Endopterygota</taxon>
        <taxon>Coleoptera</taxon>
        <taxon>Polyphaga</taxon>
        <taxon>Cucujiformia</taxon>
        <taxon>Chrysomeloidea</taxon>
        <taxon>Cerambycidae</taxon>
        <taxon>Lamiinae</taxon>
        <taxon>Lamiini</taxon>
        <taxon>Anoplophora</taxon>
    </lineage>
</organism>
<dbReference type="InterPro" id="IPR058520">
    <property type="entry name" value="DUF8207"/>
</dbReference>
<name>V5I857_ANOGL</name>